<evidence type="ECO:0000313" key="4">
    <source>
        <dbReference type="Proteomes" id="UP000077384"/>
    </source>
</evidence>
<reference evidence="2 4" key="1">
    <citation type="journal article" date="2015" name="Biotechnol. Bioeng.">
        <title>Genome sequence and phenotypic characterization of Caulobacter segnis.</title>
        <authorList>
            <person name="Patel S."/>
            <person name="Fletcher B."/>
            <person name="Scott D.C."/>
            <person name="Ely B."/>
        </authorList>
    </citation>
    <scope>NUCLEOTIDE SEQUENCE [LARGE SCALE GENOMIC DNA]</scope>
    <source>
        <strain evidence="2 4">PS02</strain>
    </source>
</reference>
<evidence type="ECO:0000313" key="3">
    <source>
        <dbReference type="EMBL" id="OBR95642.1"/>
    </source>
</evidence>
<comment type="caution">
    <text evidence="2">The sequence shown here is derived from an EMBL/GenBank/DDBJ whole genome shotgun (WGS) entry which is preliminary data.</text>
</comment>
<dbReference type="PATRIC" id="fig|1705578.3.peg.3472"/>
<dbReference type="Proteomes" id="UP000077384">
    <property type="component" value="Unassembled WGS sequence"/>
</dbReference>
<evidence type="ECO:0008006" key="6">
    <source>
        <dbReference type="Google" id="ProtNLM"/>
    </source>
</evidence>
<dbReference type="EMBL" id="LITQ01000004">
    <property type="protein sequence ID" value="OAA94302.1"/>
    <property type="molecule type" value="Genomic_DNA"/>
</dbReference>
<keyword evidence="5" id="KW-1185">Reference proteome</keyword>
<feature type="transmembrane region" description="Helical" evidence="1">
    <location>
        <begin position="36"/>
        <end position="62"/>
    </location>
</feature>
<name>A0A162LCZ3_9CLOT</name>
<keyword evidence="1" id="KW-1133">Transmembrane helix</keyword>
<evidence type="ECO:0000313" key="5">
    <source>
        <dbReference type="Proteomes" id="UP000093694"/>
    </source>
</evidence>
<evidence type="ECO:0000256" key="1">
    <source>
        <dbReference type="SAM" id="Phobius"/>
    </source>
</evidence>
<feature type="transmembrane region" description="Helical" evidence="1">
    <location>
        <begin position="145"/>
        <end position="163"/>
    </location>
</feature>
<evidence type="ECO:0000313" key="2">
    <source>
        <dbReference type="EMBL" id="OAA94302.1"/>
    </source>
</evidence>
<organism evidence="2 4">
    <name type="scientific">Clostridium coskatii</name>
    <dbReference type="NCBI Taxonomy" id="1705578"/>
    <lineage>
        <taxon>Bacteria</taxon>
        <taxon>Bacillati</taxon>
        <taxon>Bacillota</taxon>
        <taxon>Clostridia</taxon>
        <taxon>Eubacteriales</taxon>
        <taxon>Clostridiaceae</taxon>
        <taxon>Clostridium</taxon>
    </lineage>
</organism>
<sequence>MRMKKGKISTFIFSLLPGAGHMYMGFMKMGISFMSAFFFVIFIAGWLNIGPLLFVLPLIWFYSFFDCVNKRYSSDEEFLNLEDNYLFSLDKLLKVDQKVFTKQRLFVGIVCLFLGLYLIWDNVMNTLWGHIPNEVYEMLSDITRTAPRIIIGIAIIAAGIKLIKGKKREMDEDV</sequence>
<accession>A0A162LCZ3</accession>
<reference evidence="3 5" key="2">
    <citation type="journal article" date="2016" name="Front. Microbiol.">
        <title>Industrial Acetogenic Biocatalysts: A Comparative Metabolic and Genomic Analysis.</title>
        <authorList>
            <person name="Bengelsdorf F."/>
            <person name="Poehlein A."/>
            <person name="Sonja S."/>
            <person name="Erz C."/>
            <person name="Hummel T."/>
            <person name="Hoffmeister S."/>
            <person name="Daniel R."/>
            <person name="Durre P."/>
        </authorList>
    </citation>
    <scope>NUCLEOTIDE SEQUENCE [LARGE SCALE GENOMIC DNA]</scope>
    <source>
        <strain evidence="3 5">PTA-10522</strain>
    </source>
</reference>
<gene>
    <name evidence="3" type="ORF">CLCOS_14350</name>
    <name evidence="2" type="ORF">WX73_03402</name>
</gene>
<keyword evidence="1" id="KW-0812">Transmembrane</keyword>
<dbReference type="EMBL" id="LROR01000037">
    <property type="protein sequence ID" value="OBR95642.1"/>
    <property type="molecule type" value="Genomic_DNA"/>
</dbReference>
<feature type="transmembrane region" description="Helical" evidence="1">
    <location>
        <begin position="104"/>
        <end position="120"/>
    </location>
</feature>
<dbReference type="Proteomes" id="UP000093694">
    <property type="component" value="Unassembled WGS sequence"/>
</dbReference>
<dbReference type="RefSeq" id="WP_063600317.1">
    <property type="nucleotide sequence ID" value="NZ_LITQ01000004.1"/>
</dbReference>
<protein>
    <recommendedName>
        <fullName evidence="6">TM2 domain protein</fullName>
    </recommendedName>
</protein>
<keyword evidence="1" id="KW-0472">Membrane</keyword>
<dbReference type="AlphaFoldDB" id="A0A162LCZ3"/>
<proteinExistence type="predicted"/>